<protein>
    <submittedName>
        <fullName evidence="2">FAS1 domain-containing protein</fullName>
    </submittedName>
</protein>
<keyword evidence="1" id="KW-1185">Reference proteome</keyword>
<name>A0A7E5A1P1_PANRE</name>
<proteinExistence type="predicted"/>
<dbReference type="AlphaFoldDB" id="A0A7E5A1P1"/>
<dbReference type="Proteomes" id="UP000492821">
    <property type="component" value="Unassembled WGS sequence"/>
</dbReference>
<evidence type="ECO:0000313" key="2">
    <source>
        <dbReference type="WBParaSite" id="Pan_g9346.t1"/>
    </source>
</evidence>
<accession>A0A7E5A1P1</accession>
<reference evidence="2" key="2">
    <citation type="submission" date="2020-10" db="UniProtKB">
        <authorList>
            <consortium name="WormBaseParasite"/>
        </authorList>
    </citation>
    <scope>IDENTIFICATION</scope>
</reference>
<reference evidence="1" key="1">
    <citation type="journal article" date="2013" name="Genetics">
        <title>The draft genome and transcriptome of Panagrellus redivivus are shaped by the harsh demands of a free-living lifestyle.</title>
        <authorList>
            <person name="Srinivasan J."/>
            <person name="Dillman A.R."/>
            <person name="Macchietto M.G."/>
            <person name="Heikkinen L."/>
            <person name="Lakso M."/>
            <person name="Fracchia K.M."/>
            <person name="Antoshechkin I."/>
            <person name="Mortazavi A."/>
            <person name="Wong G."/>
            <person name="Sternberg P.W."/>
        </authorList>
    </citation>
    <scope>NUCLEOTIDE SEQUENCE [LARGE SCALE GENOMIC DNA]</scope>
    <source>
        <strain evidence="1">MT8872</strain>
    </source>
</reference>
<organism evidence="1 2">
    <name type="scientific">Panagrellus redivivus</name>
    <name type="common">Microworm</name>
    <dbReference type="NCBI Taxonomy" id="6233"/>
    <lineage>
        <taxon>Eukaryota</taxon>
        <taxon>Metazoa</taxon>
        <taxon>Ecdysozoa</taxon>
        <taxon>Nematoda</taxon>
        <taxon>Chromadorea</taxon>
        <taxon>Rhabditida</taxon>
        <taxon>Tylenchina</taxon>
        <taxon>Panagrolaimomorpha</taxon>
        <taxon>Panagrolaimoidea</taxon>
        <taxon>Panagrolaimidae</taxon>
        <taxon>Panagrellus</taxon>
    </lineage>
</organism>
<dbReference type="WBParaSite" id="Pan_g9346.t1">
    <property type="protein sequence ID" value="Pan_g9346.t1"/>
    <property type="gene ID" value="Pan_g9346"/>
</dbReference>
<evidence type="ECO:0000313" key="1">
    <source>
        <dbReference type="Proteomes" id="UP000492821"/>
    </source>
</evidence>
<sequence length="161" mass="18096">MMMEKTSIRASNCGTAITLPLRRNLQYLNTDKTLTTAVIVPFTMYTTEVMYKALSSMAAEAYEAATPLLETITLPPSGMRVGMTNKGRPIRMIMYHLRFQILNSKLGRTCDFIEYLTFLCFVGNQNTVNRLIEINVCPTNCPYANTLDNVNNAEAIHVLSK</sequence>